<sequence>MTRIELLRIVIGRARANGFEFRRWYVSRLGLPWISTDAALTALDAQRRYYALLFNHEFARSFWKPGEEITFTIAASSFDRIMPDGSVAQVNRKPYIRRSARRDAWRYHLQQMALAEEPLRYVRKYMHVADDVEEDTLPELSSLEGHPLEEDLMATGTGHSSAPKLSVVPSREPASLDATVKSRKPVHTAPKLQSAHIKTASRGGRSKPMDRPLPTDLPAFLRRPPHSR</sequence>
<evidence type="ECO:0000256" key="1">
    <source>
        <dbReference type="SAM" id="MobiDB-lite"/>
    </source>
</evidence>
<organism evidence="2 3">
    <name type="scientific">Bryocella elongata</name>
    <dbReference type="NCBI Taxonomy" id="863522"/>
    <lineage>
        <taxon>Bacteria</taxon>
        <taxon>Pseudomonadati</taxon>
        <taxon>Acidobacteriota</taxon>
        <taxon>Terriglobia</taxon>
        <taxon>Terriglobales</taxon>
        <taxon>Acidobacteriaceae</taxon>
        <taxon>Bryocella</taxon>
    </lineage>
</organism>
<dbReference type="EMBL" id="FNVA01000001">
    <property type="protein sequence ID" value="SEF73921.1"/>
    <property type="molecule type" value="Genomic_DNA"/>
</dbReference>
<proteinExistence type="predicted"/>
<protein>
    <submittedName>
        <fullName evidence="2">Uncharacterized protein</fullName>
    </submittedName>
</protein>
<gene>
    <name evidence="2" type="ORF">SAMN05421819_1008</name>
</gene>
<evidence type="ECO:0000313" key="2">
    <source>
        <dbReference type="EMBL" id="SEF73921.1"/>
    </source>
</evidence>
<name>A0A1H5UHQ5_9BACT</name>
<evidence type="ECO:0000313" key="3">
    <source>
        <dbReference type="Proteomes" id="UP000236728"/>
    </source>
</evidence>
<reference evidence="2 3" key="1">
    <citation type="submission" date="2016-10" db="EMBL/GenBank/DDBJ databases">
        <authorList>
            <person name="de Groot N.N."/>
        </authorList>
    </citation>
    <scope>NUCLEOTIDE SEQUENCE [LARGE SCALE GENOMIC DNA]</scope>
    <source>
        <strain evidence="2 3">DSM 22489</strain>
    </source>
</reference>
<feature type="region of interest" description="Disordered" evidence="1">
    <location>
        <begin position="152"/>
        <end position="228"/>
    </location>
</feature>
<keyword evidence="3" id="KW-1185">Reference proteome</keyword>
<dbReference type="AlphaFoldDB" id="A0A1H5UHQ5"/>
<dbReference type="RefSeq" id="WP_200821471.1">
    <property type="nucleotide sequence ID" value="NZ_FNVA01000001.1"/>
</dbReference>
<dbReference type="Proteomes" id="UP000236728">
    <property type="component" value="Unassembled WGS sequence"/>
</dbReference>
<accession>A0A1H5UHQ5</accession>